<dbReference type="EMBL" id="CP047963">
    <property type="protein sequence ID" value="QHQ53550.1"/>
    <property type="molecule type" value="Genomic_DNA"/>
</dbReference>
<evidence type="ECO:0000313" key="3">
    <source>
        <dbReference type="EMBL" id="QHQ53550.1"/>
    </source>
</evidence>
<keyword evidence="1" id="KW-0805">Transcription regulation</keyword>
<keyword evidence="2" id="KW-0804">Transcription</keyword>
<evidence type="ECO:0000256" key="1">
    <source>
        <dbReference type="ARBA" id="ARBA00023015"/>
    </source>
</evidence>
<dbReference type="InterPro" id="IPR053721">
    <property type="entry name" value="Fimbrial_Adhesin_Reg"/>
</dbReference>
<dbReference type="RefSeq" id="WP_114523103.1">
    <property type="nucleotide sequence ID" value="NZ_CAWPID010000002.1"/>
</dbReference>
<keyword evidence="3" id="KW-0614">Plasmid</keyword>
<reference evidence="3 4" key="1">
    <citation type="submission" date="2020-01" db="EMBL/GenBank/DDBJ databases">
        <title>Complete genome of Aeromonas media MC64.</title>
        <authorList>
            <person name="Cao G."/>
            <person name="Fu J."/>
            <person name="Zhong C."/>
        </authorList>
    </citation>
    <scope>NUCLEOTIDE SEQUENCE [LARGE SCALE GENOMIC DNA]</scope>
    <source>
        <strain evidence="3 4">MC64</strain>
        <plasmid evidence="4">pmc64a</plasmid>
    </source>
</reference>
<sequence length="89" mass="10066">MNKKQFDGLIALTKMTSDAIIQAMYEVMVLGSTQKEAAEKHGVNRGLLSKRLTGLREIEAAVKHLVSLYHEELYPAPEVKKRTPHDPRH</sequence>
<evidence type="ECO:0000313" key="4">
    <source>
        <dbReference type="Proteomes" id="UP000463871"/>
    </source>
</evidence>
<dbReference type="Proteomes" id="UP000463871">
    <property type="component" value="Plasmid pMC64A"/>
</dbReference>
<name>A0AAE6VQ09_AERME</name>
<dbReference type="AlphaFoldDB" id="A0AAE6VQ09"/>
<dbReference type="InterPro" id="IPR004356">
    <property type="entry name" value="Adhesin_operon_reg_prot"/>
</dbReference>
<proteinExistence type="predicted"/>
<evidence type="ECO:0000256" key="2">
    <source>
        <dbReference type="ARBA" id="ARBA00023163"/>
    </source>
</evidence>
<dbReference type="GO" id="GO:0006355">
    <property type="term" value="P:regulation of DNA-templated transcription"/>
    <property type="evidence" value="ECO:0007669"/>
    <property type="project" value="InterPro"/>
</dbReference>
<geneLocation type="plasmid" evidence="4">
    <name>pmc64a</name>
</geneLocation>
<gene>
    <name evidence="3" type="ORF">GWI30_22070</name>
</gene>
<accession>A0AAE6VQ09</accession>
<organism evidence="3 4">
    <name type="scientific">Aeromonas media</name>
    <dbReference type="NCBI Taxonomy" id="651"/>
    <lineage>
        <taxon>Bacteria</taxon>
        <taxon>Pseudomonadati</taxon>
        <taxon>Pseudomonadota</taxon>
        <taxon>Gammaproteobacteria</taxon>
        <taxon>Aeromonadales</taxon>
        <taxon>Aeromonadaceae</taxon>
        <taxon>Aeromonas</taxon>
    </lineage>
</organism>
<dbReference type="Gene3D" id="1.10.10.2690">
    <property type="match status" value="1"/>
</dbReference>
<protein>
    <submittedName>
        <fullName evidence="3">Uncharacterized protein</fullName>
    </submittedName>
</protein>
<dbReference type="Pfam" id="PF03333">
    <property type="entry name" value="PapB"/>
    <property type="match status" value="1"/>
</dbReference>